<feature type="compositionally biased region" description="Basic and acidic residues" evidence="1">
    <location>
        <begin position="212"/>
        <end position="234"/>
    </location>
</feature>
<feature type="compositionally biased region" description="Basic residues" evidence="1">
    <location>
        <begin position="79"/>
        <end position="100"/>
    </location>
</feature>
<feature type="compositionally biased region" description="Basic residues" evidence="1">
    <location>
        <begin position="159"/>
        <end position="174"/>
    </location>
</feature>
<protein>
    <submittedName>
        <fullName evidence="2">Thiazole synthase</fullName>
        <ecNumber evidence="2">2.8.1.10</ecNumber>
    </submittedName>
</protein>
<name>A0A6J4IXR4_9PROT</name>
<feature type="compositionally biased region" description="Basic residues" evidence="1">
    <location>
        <begin position="120"/>
        <end position="129"/>
    </location>
</feature>
<sequence length="266" mass="29498">GRHPEPNHGRRHLGGRGPPLPLPPDRRHRTLQGPGRNRPRHRGERRGDRHRRGAAREPRRSQGADAPGLRGPAPLRLPAQHRRLLHRAGRRPHAAPRPRGRRLELGEAGGARPAALPLPRHARHLRGRRSAVEGRLRGDGLLLRRPHRRQAAGGDGLRRRNAPRRPHRLGPRHPKPGDDPRHRGAGQSPGAGGRRRRHGERRRGGDGTRLPRGADEQRHRPRQGPRDDGPRHEGGGGGGAPRLPCRPDAAPVRRGPFEPHGRPDPL</sequence>
<feature type="non-terminal residue" evidence="2">
    <location>
        <position position="1"/>
    </location>
</feature>
<organism evidence="2">
    <name type="scientific">uncultured Acetobacteraceae bacterium</name>
    <dbReference type="NCBI Taxonomy" id="169975"/>
    <lineage>
        <taxon>Bacteria</taxon>
        <taxon>Pseudomonadati</taxon>
        <taxon>Pseudomonadota</taxon>
        <taxon>Alphaproteobacteria</taxon>
        <taxon>Acetobacterales</taxon>
        <taxon>Acetobacteraceae</taxon>
        <taxon>environmental samples</taxon>
    </lineage>
</organism>
<gene>
    <name evidence="2" type="ORF">AVDCRST_MAG04-2655</name>
</gene>
<feature type="region of interest" description="Disordered" evidence="1">
    <location>
        <begin position="1"/>
        <end position="266"/>
    </location>
</feature>
<feature type="compositionally biased region" description="Low complexity" evidence="1">
    <location>
        <begin position="66"/>
        <end position="78"/>
    </location>
</feature>
<accession>A0A6J4IXR4</accession>
<feature type="compositionally biased region" description="Basic and acidic residues" evidence="1">
    <location>
        <begin position="255"/>
        <end position="266"/>
    </location>
</feature>
<feature type="non-terminal residue" evidence="2">
    <location>
        <position position="266"/>
    </location>
</feature>
<dbReference type="EMBL" id="CADCTL010000186">
    <property type="protein sequence ID" value="CAA9262802.1"/>
    <property type="molecule type" value="Genomic_DNA"/>
</dbReference>
<feature type="compositionally biased region" description="Basic residues" evidence="1">
    <location>
        <begin position="37"/>
        <end position="53"/>
    </location>
</feature>
<dbReference type="EC" id="2.8.1.10" evidence="2"/>
<dbReference type="AlphaFoldDB" id="A0A6J4IXR4"/>
<proteinExistence type="predicted"/>
<evidence type="ECO:0000313" key="2">
    <source>
        <dbReference type="EMBL" id="CAA9262802.1"/>
    </source>
</evidence>
<reference evidence="2" key="1">
    <citation type="submission" date="2020-02" db="EMBL/GenBank/DDBJ databases">
        <authorList>
            <person name="Meier V. D."/>
        </authorList>
    </citation>
    <scope>NUCLEOTIDE SEQUENCE</scope>
    <source>
        <strain evidence="2">AVDCRST_MAG04</strain>
    </source>
</reference>
<keyword evidence="2" id="KW-0808">Transferase</keyword>
<dbReference type="GO" id="GO:1990107">
    <property type="term" value="F:thiazole synthase activity"/>
    <property type="evidence" value="ECO:0007669"/>
    <property type="project" value="UniProtKB-EC"/>
</dbReference>
<evidence type="ECO:0000256" key="1">
    <source>
        <dbReference type="SAM" id="MobiDB-lite"/>
    </source>
</evidence>
<feature type="compositionally biased region" description="Low complexity" evidence="1">
    <location>
        <begin position="110"/>
        <end position="119"/>
    </location>
</feature>